<dbReference type="GO" id="GO:0005886">
    <property type="term" value="C:plasma membrane"/>
    <property type="evidence" value="ECO:0007669"/>
    <property type="project" value="UniProtKB-SubCell"/>
</dbReference>
<accession>A0A544QV24</accession>
<dbReference type="AlphaFoldDB" id="A0A544QV24"/>
<evidence type="ECO:0000313" key="6">
    <source>
        <dbReference type="Proteomes" id="UP000317863"/>
    </source>
</evidence>
<dbReference type="SUPFAM" id="SSF51306">
    <property type="entry name" value="LexA/Signal peptidase"/>
    <property type="match status" value="1"/>
</dbReference>
<proteinExistence type="inferred from homology"/>
<dbReference type="Gene3D" id="2.10.109.10">
    <property type="entry name" value="Umud Fragment, subunit A"/>
    <property type="match status" value="1"/>
</dbReference>
<dbReference type="CDD" id="cd06530">
    <property type="entry name" value="S26_SPase_I"/>
    <property type="match status" value="1"/>
</dbReference>
<reference evidence="5 6" key="1">
    <citation type="submission" date="2019-02" db="EMBL/GenBank/DDBJ databases">
        <title>Peptostreptococcaceae bacterium ZHW00191 nov., a new bacterium isolated from the human gut.</title>
        <authorList>
            <person name="Zhou H.-W."/>
            <person name="Chen X.-J."/>
        </authorList>
    </citation>
    <scope>NUCLEOTIDE SEQUENCE [LARGE SCALE GENOMIC DNA]</scope>
    <source>
        <strain evidence="5 6">ZHW00191</strain>
    </source>
</reference>
<comment type="subcellular location">
    <subcellularLocation>
        <location evidence="1">Cell membrane</location>
        <topology evidence="1">Single-pass type II membrane protein</topology>
    </subcellularLocation>
    <subcellularLocation>
        <location evidence="3">Membrane</location>
        <topology evidence="3">Single-pass type II membrane protein</topology>
    </subcellularLocation>
</comment>
<evidence type="ECO:0000313" key="5">
    <source>
        <dbReference type="EMBL" id="TQQ84554.1"/>
    </source>
</evidence>
<dbReference type="Pfam" id="PF10502">
    <property type="entry name" value="Peptidase_S26"/>
    <property type="match status" value="1"/>
</dbReference>
<comment type="catalytic activity">
    <reaction evidence="3">
        <text>Cleavage of hydrophobic, N-terminal signal or leader sequences from secreted and periplasmic proteins.</text>
        <dbReference type="EC" id="3.4.21.89"/>
    </reaction>
</comment>
<keyword evidence="6" id="KW-1185">Reference proteome</keyword>
<comment type="caution">
    <text evidence="5">The sequence shown here is derived from an EMBL/GenBank/DDBJ whole genome shotgun (WGS) entry which is preliminary data.</text>
</comment>
<name>A0A544QV24_9FIRM</name>
<dbReference type="GO" id="GO:0006465">
    <property type="term" value="P:signal peptide processing"/>
    <property type="evidence" value="ECO:0007669"/>
    <property type="project" value="InterPro"/>
</dbReference>
<comment type="similarity">
    <text evidence="2 3">Belongs to the peptidase S26 family.</text>
</comment>
<dbReference type="RefSeq" id="WP_142536029.1">
    <property type="nucleotide sequence ID" value="NZ_SGJB01000009.1"/>
</dbReference>
<evidence type="ECO:0000256" key="3">
    <source>
        <dbReference type="RuleBase" id="RU362042"/>
    </source>
</evidence>
<keyword evidence="3" id="KW-0645">Protease</keyword>
<dbReference type="InterPro" id="IPR036286">
    <property type="entry name" value="LexA/Signal_pep-like_sf"/>
</dbReference>
<keyword evidence="3 5" id="KW-0378">Hydrolase</keyword>
<protein>
    <recommendedName>
        <fullName evidence="3">Signal peptidase I</fullName>
        <ecNumber evidence="3">3.4.21.89</ecNumber>
    </recommendedName>
</protein>
<dbReference type="EC" id="3.4.21.89" evidence="3"/>
<evidence type="ECO:0000259" key="4">
    <source>
        <dbReference type="Pfam" id="PF10502"/>
    </source>
</evidence>
<dbReference type="NCBIfam" id="TIGR02227">
    <property type="entry name" value="sigpep_I_bact"/>
    <property type="match status" value="1"/>
</dbReference>
<dbReference type="GO" id="GO:0009003">
    <property type="term" value="F:signal peptidase activity"/>
    <property type="evidence" value="ECO:0007669"/>
    <property type="project" value="UniProtKB-EC"/>
</dbReference>
<dbReference type="InterPro" id="IPR000223">
    <property type="entry name" value="Pept_S26A_signal_pept_1"/>
</dbReference>
<dbReference type="PANTHER" id="PTHR43390:SF1">
    <property type="entry name" value="CHLOROPLAST PROCESSING PEPTIDASE"/>
    <property type="match status" value="1"/>
</dbReference>
<dbReference type="GO" id="GO:0004252">
    <property type="term" value="F:serine-type endopeptidase activity"/>
    <property type="evidence" value="ECO:0007669"/>
    <property type="project" value="InterPro"/>
</dbReference>
<dbReference type="EMBL" id="SGJB01000009">
    <property type="protein sequence ID" value="TQQ84554.1"/>
    <property type="molecule type" value="Genomic_DNA"/>
</dbReference>
<dbReference type="InterPro" id="IPR019533">
    <property type="entry name" value="Peptidase_S26"/>
</dbReference>
<gene>
    <name evidence="5" type="primary">lepB</name>
    <name evidence="5" type="ORF">EXD82_06070</name>
</gene>
<organism evidence="5 6">
    <name type="scientific">Peptacetobacter hominis</name>
    <dbReference type="NCBI Taxonomy" id="2743610"/>
    <lineage>
        <taxon>Bacteria</taxon>
        <taxon>Bacillati</taxon>
        <taxon>Bacillota</taxon>
        <taxon>Clostridia</taxon>
        <taxon>Peptostreptococcales</taxon>
        <taxon>Peptostreptococcaceae</taxon>
        <taxon>Peptacetobacter</taxon>
    </lineage>
</organism>
<dbReference type="PRINTS" id="PR00727">
    <property type="entry name" value="LEADERPTASE"/>
</dbReference>
<evidence type="ECO:0000256" key="1">
    <source>
        <dbReference type="ARBA" id="ARBA00004401"/>
    </source>
</evidence>
<dbReference type="Proteomes" id="UP000317863">
    <property type="component" value="Unassembled WGS sequence"/>
</dbReference>
<evidence type="ECO:0000256" key="2">
    <source>
        <dbReference type="ARBA" id="ARBA00009370"/>
    </source>
</evidence>
<dbReference type="OrthoDB" id="9802919at2"/>
<feature type="domain" description="Peptidase S26" evidence="4">
    <location>
        <begin position="12"/>
        <end position="158"/>
    </location>
</feature>
<sequence length="161" mass="18825">MFKDKKILTPKKIVLSIVLLVFLATCIIFKPVKLDNMFMYPQFEEDDILAVNRFSYKFSDIKRGDIVYVKLPNSNRYDIRRIVGLPGEHLKIENGHIYINGKKRNEDYLIYDTNGDLDNTVPDGKFFIFGDNRPIDDVETDYFISSENIIGKVSFRIYPLK</sequence>
<dbReference type="PANTHER" id="PTHR43390">
    <property type="entry name" value="SIGNAL PEPTIDASE I"/>
    <property type="match status" value="1"/>
</dbReference>